<protein>
    <submittedName>
        <fullName evidence="3">Uncharacterized protein</fullName>
    </submittedName>
</protein>
<keyword evidence="2" id="KW-1133">Transmembrane helix</keyword>
<dbReference type="Proteomes" id="UP000041254">
    <property type="component" value="Unassembled WGS sequence"/>
</dbReference>
<evidence type="ECO:0000313" key="4">
    <source>
        <dbReference type="Proteomes" id="UP000041254"/>
    </source>
</evidence>
<proteinExistence type="predicted"/>
<keyword evidence="2" id="KW-0472">Membrane</keyword>
<dbReference type="EMBL" id="CDMY01000013">
    <property type="protein sequence ID" value="CEL91720.1"/>
    <property type="molecule type" value="Genomic_DNA"/>
</dbReference>
<dbReference type="VEuPathDB" id="CryptoDB:Vbra_10872"/>
<keyword evidence="4" id="KW-1185">Reference proteome</keyword>
<name>A0A0G4E936_VITBC</name>
<dbReference type="AlphaFoldDB" id="A0A0G4E936"/>
<sequence length="97" mass="10388">MSGVAPKRPRTAAVRGDSFGEEAGMDAGQTTSGQVESASHSVDVGAFAQRFSQIPVIIGCVFSFLSLHLVAALPQRLWRHVCAQITHLVMDTYNTAE</sequence>
<keyword evidence="2" id="KW-0812">Transmembrane</keyword>
<evidence type="ECO:0000256" key="1">
    <source>
        <dbReference type="SAM" id="MobiDB-lite"/>
    </source>
</evidence>
<reference evidence="3 4" key="1">
    <citation type="submission" date="2014-11" db="EMBL/GenBank/DDBJ databases">
        <authorList>
            <person name="Zhu J."/>
            <person name="Qi W."/>
            <person name="Song R."/>
        </authorList>
    </citation>
    <scope>NUCLEOTIDE SEQUENCE [LARGE SCALE GENOMIC DNA]</scope>
</reference>
<dbReference type="InParanoid" id="A0A0G4E936"/>
<organism evidence="3 4">
    <name type="scientific">Vitrella brassicaformis (strain CCMP3155)</name>
    <dbReference type="NCBI Taxonomy" id="1169540"/>
    <lineage>
        <taxon>Eukaryota</taxon>
        <taxon>Sar</taxon>
        <taxon>Alveolata</taxon>
        <taxon>Colpodellida</taxon>
        <taxon>Vitrellaceae</taxon>
        <taxon>Vitrella</taxon>
    </lineage>
</organism>
<evidence type="ECO:0000313" key="3">
    <source>
        <dbReference type="EMBL" id="CEL91720.1"/>
    </source>
</evidence>
<feature type="transmembrane region" description="Helical" evidence="2">
    <location>
        <begin position="54"/>
        <end position="73"/>
    </location>
</feature>
<accession>A0A0G4E936</accession>
<feature type="region of interest" description="Disordered" evidence="1">
    <location>
        <begin position="1"/>
        <end position="34"/>
    </location>
</feature>
<evidence type="ECO:0000256" key="2">
    <source>
        <dbReference type="SAM" id="Phobius"/>
    </source>
</evidence>
<gene>
    <name evidence="3" type="ORF">Vbra_10872</name>
</gene>